<gene>
    <name evidence="2" type="ORF">MIPYR_40115</name>
</gene>
<sequence length="196" mass="20773">MGRRRNSRANVVAVFIVAAVVLVGSWIAAHRDPAPSAAIPESTPAAAVAAPTRPADAVAMTMEYAYDGDTIRARPAEPSTLLPTTDAVRVRIIGIDTPEGTPTVECGADEARAHLARLLPEGVRLWAAVEQEPQDRYGRWLLHLWTDDGRFVAGELVAAGDAVALRVPPNVAHAPLFSALQADAEAAGRGQWSACR</sequence>
<dbReference type="EMBL" id="FLQR01000008">
    <property type="protein sequence ID" value="SBS73344.1"/>
    <property type="molecule type" value="Genomic_DNA"/>
</dbReference>
<dbReference type="RefSeq" id="WP_295576500.1">
    <property type="nucleotide sequence ID" value="NZ_FLQR01000008.1"/>
</dbReference>
<reference evidence="2" key="1">
    <citation type="submission" date="2016-03" db="EMBL/GenBank/DDBJ databases">
        <authorList>
            <person name="Ploux O."/>
        </authorList>
    </citation>
    <scope>NUCLEOTIDE SEQUENCE</scope>
    <source>
        <strain evidence="2">UC1</strain>
    </source>
</reference>
<evidence type="ECO:0000259" key="1">
    <source>
        <dbReference type="PROSITE" id="PS50830"/>
    </source>
</evidence>
<evidence type="ECO:0000313" key="2">
    <source>
        <dbReference type="EMBL" id="SBS73344.1"/>
    </source>
</evidence>
<accession>A0A1Y5P3S4</accession>
<dbReference type="InterPro" id="IPR016071">
    <property type="entry name" value="Staphylococal_nuclease_OB-fold"/>
</dbReference>
<organism evidence="2">
    <name type="scientific">uncultured Microbacterium sp</name>
    <dbReference type="NCBI Taxonomy" id="191216"/>
    <lineage>
        <taxon>Bacteria</taxon>
        <taxon>Bacillati</taxon>
        <taxon>Actinomycetota</taxon>
        <taxon>Actinomycetes</taxon>
        <taxon>Micrococcales</taxon>
        <taxon>Microbacteriaceae</taxon>
        <taxon>Microbacterium</taxon>
        <taxon>environmental samples</taxon>
    </lineage>
</organism>
<dbReference type="InterPro" id="IPR035437">
    <property type="entry name" value="SNase_OB-fold_sf"/>
</dbReference>
<dbReference type="Pfam" id="PF00565">
    <property type="entry name" value="SNase"/>
    <property type="match status" value="1"/>
</dbReference>
<dbReference type="SUPFAM" id="SSF50199">
    <property type="entry name" value="Staphylococcal nuclease"/>
    <property type="match status" value="1"/>
</dbReference>
<protein>
    <submittedName>
        <fullName evidence="2">Putative Micrococcal nuclease (Thermonuclease)</fullName>
    </submittedName>
</protein>
<name>A0A1Y5P3S4_9MICO</name>
<dbReference type="PROSITE" id="PS50830">
    <property type="entry name" value="TNASE_3"/>
    <property type="match status" value="1"/>
</dbReference>
<dbReference type="SMART" id="SM00318">
    <property type="entry name" value="SNc"/>
    <property type="match status" value="1"/>
</dbReference>
<dbReference type="AlphaFoldDB" id="A0A1Y5P3S4"/>
<dbReference type="Gene3D" id="2.40.50.90">
    <property type="match status" value="1"/>
</dbReference>
<proteinExistence type="predicted"/>
<feature type="domain" description="TNase-like" evidence="1">
    <location>
        <begin position="56"/>
        <end position="194"/>
    </location>
</feature>